<dbReference type="InterPro" id="IPR050428">
    <property type="entry name" value="TCS_sensor_his_kinase"/>
</dbReference>
<feature type="transmembrane region" description="Helical" evidence="11">
    <location>
        <begin position="20"/>
        <end position="43"/>
    </location>
</feature>
<keyword evidence="5" id="KW-0808">Transferase</keyword>
<dbReference type="Gene3D" id="1.10.287.130">
    <property type="match status" value="1"/>
</dbReference>
<dbReference type="PROSITE" id="PS50109">
    <property type="entry name" value="HIS_KIN"/>
    <property type="match status" value="1"/>
</dbReference>
<name>A0A1H9KZU8_9HYPH</name>
<keyword evidence="6 11" id="KW-0812">Transmembrane</keyword>
<keyword evidence="10 11" id="KW-0472">Membrane</keyword>
<sequence length="475" mass="51659">MVDIGRPHHPRLRLFRTTAFKLSVIYFAVFSVFAAFLIGYIASSTTQLLTSQMREAVDTELKGLEDEYRQGGIPRLALVIDRRSRQPGASLYLIADANGDKIAGNVSAVPESVLNGVRTGVQTVPYARLDEGDRSGSHSALVRVVELPGGFRMLVGRDIGERDYLAHVIKRALILTLGMMVVLGLASWLFVSRRVLRRIDSMSETSRTIIAGDLSRRLEVTGTRDEFDRLAESVNAMLVRIERLMVGLKEVSDNIAHDLKTPLSRLRSRAEAALAQGGGEAAYREALQAAIEDADQLIRTFNALLMIARVEAGSSNAEFDRIPLGTIAGDIFELYEPLAEEAGVDLRLEDCPAVEIRANRELVSQALANLVDNAIKYAHEAGGEPKVSITVRQDRGRVEMVVADNGSGIPAEDRERVTQRFVRLEKSRSKPGAGLGLSLVSAVAQLHGGSLKLEDNQPGLRAIVSFPAGDAVADA</sequence>
<evidence type="ECO:0000259" key="12">
    <source>
        <dbReference type="PROSITE" id="PS50109"/>
    </source>
</evidence>
<dbReference type="CDD" id="cd00075">
    <property type="entry name" value="HATPase"/>
    <property type="match status" value="1"/>
</dbReference>
<accession>A0A1H9KZU8</accession>
<protein>
    <recommendedName>
        <fullName evidence="3">histidine kinase</fullName>
        <ecNumber evidence="3">2.7.13.3</ecNumber>
    </recommendedName>
</protein>
<dbReference type="GO" id="GO:0005886">
    <property type="term" value="C:plasma membrane"/>
    <property type="evidence" value="ECO:0007669"/>
    <property type="project" value="TreeGrafter"/>
</dbReference>
<dbReference type="PANTHER" id="PTHR45436:SF8">
    <property type="entry name" value="HISTIDINE KINASE"/>
    <property type="match status" value="1"/>
</dbReference>
<evidence type="ECO:0000256" key="10">
    <source>
        <dbReference type="ARBA" id="ARBA00023136"/>
    </source>
</evidence>
<evidence type="ECO:0000256" key="3">
    <source>
        <dbReference type="ARBA" id="ARBA00012438"/>
    </source>
</evidence>
<dbReference type="SMART" id="SM00304">
    <property type="entry name" value="HAMP"/>
    <property type="match status" value="1"/>
</dbReference>
<dbReference type="CDD" id="cd00082">
    <property type="entry name" value="HisKA"/>
    <property type="match status" value="1"/>
</dbReference>
<dbReference type="Proteomes" id="UP000199647">
    <property type="component" value="Unassembled WGS sequence"/>
</dbReference>
<dbReference type="PRINTS" id="PR00344">
    <property type="entry name" value="BCTRLSENSOR"/>
</dbReference>
<feature type="domain" description="HAMP" evidence="13">
    <location>
        <begin position="193"/>
        <end position="246"/>
    </location>
</feature>
<organism evidence="14 15">
    <name type="scientific">Faunimonas pinastri</name>
    <dbReference type="NCBI Taxonomy" id="1855383"/>
    <lineage>
        <taxon>Bacteria</taxon>
        <taxon>Pseudomonadati</taxon>
        <taxon>Pseudomonadota</taxon>
        <taxon>Alphaproteobacteria</taxon>
        <taxon>Hyphomicrobiales</taxon>
        <taxon>Afifellaceae</taxon>
        <taxon>Faunimonas</taxon>
    </lineage>
</organism>
<evidence type="ECO:0000313" key="14">
    <source>
        <dbReference type="EMBL" id="SER04676.1"/>
    </source>
</evidence>
<evidence type="ECO:0000256" key="6">
    <source>
        <dbReference type="ARBA" id="ARBA00022692"/>
    </source>
</evidence>
<comment type="catalytic activity">
    <reaction evidence="1">
        <text>ATP + protein L-histidine = ADP + protein N-phospho-L-histidine.</text>
        <dbReference type="EC" id="2.7.13.3"/>
    </reaction>
</comment>
<reference evidence="14 15" key="1">
    <citation type="submission" date="2016-10" db="EMBL/GenBank/DDBJ databases">
        <authorList>
            <person name="de Groot N.N."/>
        </authorList>
    </citation>
    <scope>NUCLEOTIDE SEQUENCE [LARGE SCALE GENOMIC DNA]</scope>
    <source>
        <strain evidence="14 15">A52C2</strain>
    </source>
</reference>
<dbReference type="InterPro" id="IPR036097">
    <property type="entry name" value="HisK_dim/P_sf"/>
</dbReference>
<dbReference type="SUPFAM" id="SSF55874">
    <property type="entry name" value="ATPase domain of HSP90 chaperone/DNA topoisomerase II/histidine kinase"/>
    <property type="match status" value="1"/>
</dbReference>
<evidence type="ECO:0000259" key="13">
    <source>
        <dbReference type="PROSITE" id="PS50885"/>
    </source>
</evidence>
<dbReference type="SMART" id="SM00387">
    <property type="entry name" value="HATPase_c"/>
    <property type="match status" value="1"/>
</dbReference>
<dbReference type="Pfam" id="PF00672">
    <property type="entry name" value="HAMP"/>
    <property type="match status" value="1"/>
</dbReference>
<dbReference type="EC" id="2.7.13.3" evidence="3"/>
<dbReference type="AlphaFoldDB" id="A0A1H9KZU8"/>
<dbReference type="PANTHER" id="PTHR45436">
    <property type="entry name" value="SENSOR HISTIDINE KINASE YKOH"/>
    <property type="match status" value="1"/>
</dbReference>
<dbReference type="Gene3D" id="3.30.565.10">
    <property type="entry name" value="Histidine kinase-like ATPase, C-terminal domain"/>
    <property type="match status" value="1"/>
</dbReference>
<dbReference type="GO" id="GO:0000155">
    <property type="term" value="F:phosphorelay sensor kinase activity"/>
    <property type="evidence" value="ECO:0007669"/>
    <property type="project" value="InterPro"/>
</dbReference>
<evidence type="ECO:0000256" key="9">
    <source>
        <dbReference type="ARBA" id="ARBA00023012"/>
    </source>
</evidence>
<evidence type="ECO:0000256" key="1">
    <source>
        <dbReference type="ARBA" id="ARBA00000085"/>
    </source>
</evidence>
<dbReference type="SUPFAM" id="SSF158472">
    <property type="entry name" value="HAMP domain-like"/>
    <property type="match status" value="1"/>
</dbReference>
<dbReference type="Pfam" id="PF00512">
    <property type="entry name" value="HisKA"/>
    <property type="match status" value="1"/>
</dbReference>
<feature type="transmembrane region" description="Helical" evidence="11">
    <location>
        <begin position="172"/>
        <end position="191"/>
    </location>
</feature>
<dbReference type="SMART" id="SM00388">
    <property type="entry name" value="HisKA"/>
    <property type="match status" value="1"/>
</dbReference>
<dbReference type="STRING" id="1855383.SAMN05216548_110143"/>
<dbReference type="Pfam" id="PF02518">
    <property type="entry name" value="HATPase_c"/>
    <property type="match status" value="1"/>
</dbReference>
<gene>
    <name evidence="14" type="ORF">SAMN05216548_110143</name>
</gene>
<dbReference type="SUPFAM" id="SSF47384">
    <property type="entry name" value="Homodimeric domain of signal transducing histidine kinase"/>
    <property type="match status" value="1"/>
</dbReference>
<dbReference type="CDD" id="cd06225">
    <property type="entry name" value="HAMP"/>
    <property type="match status" value="1"/>
</dbReference>
<proteinExistence type="predicted"/>
<keyword evidence="9" id="KW-0902">Two-component regulatory system</keyword>
<dbReference type="InterPro" id="IPR003661">
    <property type="entry name" value="HisK_dim/P_dom"/>
</dbReference>
<evidence type="ECO:0000256" key="2">
    <source>
        <dbReference type="ARBA" id="ARBA00004370"/>
    </source>
</evidence>
<dbReference type="InterPro" id="IPR003594">
    <property type="entry name" value="HATPase_dom"/>
</dbReference>
<dbReference type="InterPro" id="IPR004358">
    <property type="entry name" value="Sig_transdc_His_kin-like_C"/>
</dbReference>
<evidence type="ECO:0000313" key="15">
    <source>
        <dbReference type="Proteomes" id="UP000199647"/>
    </source>
</evidence>
<keyword evidence="15" id="KW-1185">Reference proteome</keyword>
<evidence type="ECO:0000256" key="4">
    <source>
        <dbReference type="ARBA" id="ARBA00022553"/>
    </source>
</evidence>
<keyword evidence="8 11" id="KW-1133">Transmembrane helix</keyword>
<dbReference type="PROSITE" id="PS50885">
    <property type="entry name" value="HAMP"/>
    <property type="match status" value="1"/>
</dbReference>
<dbReference type="InterPro" id="IPR036890">
    <property type="entry name" value="HATPase_C_sf"/>
</dbReference>
<keyword evidence="7 14" id="KW-0418">Kinase</keyword>
<dbReference type="EMBL" id="FOFG01000010">
    <property type="protein sequence ID" value="SER04676.1"/>
    <property type="molecule type" value="Genomic_DNA"/>
</dbReference>
<dbReference type="InterPro" id="IPR003660">
    <property type="entry name" value="HAMP_dom"/>
</dbReference>
<feature type="domain" description="Histidine kinase" evidence="12">
    <location>
        <begin position="254"/>
        <end position="470"/>
    </location>
</feature>
<evidence type="ECO:0000256" key="5">
    <source>
        <dbReference type="ARBA" id="ARBA00022679"/>
    </source>
</evidence>
<evidence type="ECO:0000256" key="11">
    <source>
        <dbReference type="SAM" id="Phobius"/>
    </source>
</evidence>
<dbReference type="InterPro" id="IPR005467">
    <property type="entry name" value="His_kinase_dom"/>
</dbReference>
<evidence type="ECO:0000256" key="7">
    <source>
        <dbReference type="ARBA" id="ARBA00022777"/>
    </source>
</evidence>
<dbReference type="Gene3D" id="6.10.340.10">
    <property type="match status" value="1"/>
</dbReference>
<comment type="subcellular location">
    <subcellularLocation>
        <location evidence="2">Membrane</location>
    </subcellularLocation>
</comment>
<keyword evidence="4" id="KW-0597">Phosphoprotein</keyword>
<evidence type="ECO:0000256" key="8">
    <source>
        <dbReference type="ARBA" id="ARBA00022989"/>
    </source>
</evidence>